<accession>A0A1U9UVR6</accession>
<dbReference type="KEGG" id="cuh:BJN34_22560"/>
<proteinExistence type="predicted"/>
<dbReference type="AlphaFoldDB" id="A0A1U9UVR6"/>
<dbReference type="OrthoDB" id="9813151at2"/>
<name>A0A1U9UVR6_CUPNE</name>
<evidence type="ECO:0008006" key="3">
    <source>
        <dbReference type="Google" id="ProtNLM"/>
    </source>
</evidence>
<dbReference type="InterPro" id="IPR036890">
    <property type="entry name" value="HATPase_C_sf"/>
</dbReference>
<gene>
    <name evidence="1" type="ORF">BJN34_22560</name>
</gene>
<dbReference type="Gene3D" id="3.30.565.10">
    <property type="entry name" value="Histidine kinase-like ATPase, C-terminal domain"/>
    <property type="match status" value="1"/>
</dbReference>
<evidence type="ECO:0000313" key="2">
    <source>
        <dbReference type="Proteomes" id="UP000189627"/>
    </source>
</evidence>
<reference evidence="2" key="1">
    <citation type="submission" date="2017-02" db="EMBL/GenBank/DDBJ databases">
        <title>Complete genome sequence of Cupriavidus necator strain NH9, a 3-chlorobenzoate degrader.</title>
        <authorList>
            <person name="Moriuchi R."/>
            <person name="Dohra H."/>
            <person name="Ogawa N."/>
        </authorList>
    </citation>
    <scope>NUCLEOTIDE SEQUENCE [LARGE SCALE GENOMIC DNA]</scope>
    <source>
        <strain evidence="2">NH9</strain>
    </source>
</reference>
<dbReference type="Proteomes" id="UP000189627">
    <property type="component" value="Chromosome 2"/>
</dbReference>
<protein>
    <recommendedName>
        <fullName evidence="3">Signal transduction histidine kinase</fullName>
    </recommendedName>
</protein>
<dbReference type="EMBL" id="CP017758">
    <property type="protein sequence ID" value="AQV96649.1"/>
    <property type="molecule type" value="Genomic_DNA"/>
</dbReference>
<sequence>MAHAHIINDLLDMARLRTGKLSIFRALVGWSMVVKLVCHAIEEDAPRKHITLEHKLSDYALVIEADLTRIEQMVWTLVGNALKYTGLGSSISLSLARWRPRRAGSARYGGTELCCVAAYIWLAAGDKEVYCDRSVYAPSAPRTDAPTALVLPTIHWGIELAAAVVVRFSKPRQRRPTYAEPA</sequence>
<dbReference type="SUPFAM" id="SSF55874">
    <property type="entry name" value="ATPase domain of HSP90 chaperone/DNA topoisomerase II/histidine kinase"/>
    <property type="match status" value="1"/>
</dbReference>
<evidence type="ECO:0000313" key="1">
    <source>
        <dbReference type="EMBL" id="AQV96649.1"/>
    </source>
</evidence>
<dbReference type="RefSeq" id="WP_078199100.1">
    <property type="nucleotide sequence ID" value="NZ_CP017758.1"/>
</dbReference>
<organism evidence="1 2">
    <name type="scientific">Cupriavidus necator</name>
    <name type="common">Alcaligenes eutrophus</name>
    <name type="synonym">Ralstonia eutropha</name>
    <dbReference type="NCBI Taxonomy" id="106590"/>
    <lineage>
        <taxon>Bacteria</taxon>
        <taxon>Pseudomonadati</taxon>
        <taxon>Pseudomonadota</taxon>
        <taxon>Betaproteobacteria</taxon>
        <taxon>Burkholderiales</taxon>
        <taxon>Burkholderiaceae</taxon>
        <taxon>Cupriavidus</taxon>
    </lineage>
</organism>